<dbReference type="RefSeq" id="WP_048514384.1">
    <property type="nucleotide sequence ID" value="NZ_FUXD01000025.1"/>
</dbReference>
<dbReference type="Pfam" id="PF10991">
    <property type="entry name" value="Enc34_ssDNA-bd"/>
    <property type="match status" value="1"/>
</dbReference>
<dbReference type="PATRIC" id="fig|1122219.3.peg.1373"/>
<accession>A0A0J6WS87</accession>
<dbReference type="InParanoid" id="A0A0J6WS87"/>
<evidence type="ECO:0008006" key="4">
    <source>
        <dbReference type="Google" id="ProtNLM"/>
    </source>
</evidence>
<dbReference type="EMBL" id="LEKT01000024">
    <property type="protein sequence ID" value="KMO86375.1"/>
    <property type="molecule type" value="Genomic_DNA"/>
</dbReference>
<dbReference type="InterPro" id="IPR022595">
    <property type="entry name" value="Enc34_ssDNA-bd"/>
</dbReference>
<reference evidence="2 3" key="1">
    <citation type="submission" date="2015-06" db="EMBL/GenBank/DDBJ databases">
        <title>Draft genome sequence of beer spoilage bacterium Megasphaera cerevisiae type strain 20462.</title>
        <authorList>
            <person name="Kutumbaka K."/>
            <person name="Pasmowitz J."/>
            <person name="Mategko J."/>
            <person name="Reyes D."/>
            <person name="Friedrich A."/>
            <person name="Han S."/>
            <person name="Martens-Habbena W."/>
            <person name="Neal-McKinney J."/>
            <person name="Janagama H.K."/>
            <person name="Nadala C."/>
            <person name="Samadpour M."/>
        </authorList>
    </citation>
    <scope>NUCLEOTIDE SEQUENCE [LARGE SCALE GENOMIC DNA]</scope>
    <source>
        <strain evidence="2 3">DSM 20462</strain>
    </source>
</reference>
<comment type="caution">
    <text evidence="2">The sequence shown here is derived from an EMBL/GenBank/DDBJ whole genome shotgun (WGS) entry which is preliminary data.</text>
</comment>
<dbReference type="STRING" id="39029.BSR42_08745"/>
<sequence>MSKNMKIRNPMKVITGTDTRWSYANVWEPKSINGGTPKYSVSLIIPKSDTKTIAKIQAAIEAAYKEGEAKLKGNGKTVPALSVLKTPLRDGDAERPDDEAYKNAYFVNANATSAPGIVDADLNPILTRSEVYSGVYGRASITFYAFNSSGNKGIACGLNNLQKIRDGEPLGGKASAESDFVTDDDEDFLN</sequence>
<evidence type="ECO:0000256" key="1">
    <source>
        <dbReference type="SAM" id="MobiDB-lite"/>
    </source>
</evidence>
<dbReference type="SUPFAM" id="SSF50249">
    <property type="entry name" value="Nucleic acid-binding proteins"/>
    <property type="match status" value="1"/>
</dbReference>
<organism evidence="2 3">
    <name type="scientific">Megasphaera cerevisiae DSM 20462</name>
    <dbReference type="NCBI Taxonomy" id="1122219"/>
    <lineage>
        <taxon>Bacteria</taxon>
        <taxon>Bacillati</taxon>
        <taxon>Bacillota</taxon>
        <taxon>Negativicutes</taxon>
        <taxon>Veillonellales</taxon>
        <taxon>Veillonellaceae</taxon>
        <taxon>Megasphaera</taxon>
    </lineage>
</organism>
<evidence type="ECO:0000313" key="3">
    <source>
        <dbReference type="Proteomes" id="UP000036503"/>
    </source>
</evidence>
<gene>
    <name evidence="2" type="ORF">AB840_08370</name>
</gene>
<protein>
    <recommendedName>
        <fullName evidence="4">Phage protein</fullName>
    </recommendedName>
</protein>
<feature type="compositionally biased region" description="Acidic residues" evidence="1">
    <location>
        <begin position="180"/>
        <end position="190"/>
    </location>
</feature>
<proteinExistence type="predicted"/>
<dbReference type="OrthoDB" id="9786575at2"/>
<evidence type="ECO:0000313" key="2">
    <source>
        <dbReference type="EMBL" id="KMO86375.1"/>
    </source>
</evidence>
<feature type="region of interest" description="Disordered" evidence="1">
    <location>
        <begin position="168"/>
        <end position="190"/>
    </location>
</feature>
<dbReference type="InterPro" id="IPR012340">
    <property type="entry name" value="NA-bd_OB-fold"/>
</dbReference>
<dbReference type="AlphaFoldDB" id="A0A0J6WS87"/>
<dbReference type="Gene3D" id="2.40.50.140">
    <property type="entry name" value="Nucleic acid-binding proteins"/>
    <property type="match status" value="1"/>
</dbReference>
<keyword evidence="3" id="KW-1185">Reference proteome</keyword>
<dbReference type="Proteomes" id="UP000036503">
    <property type="component" value="Unassembled WGS sequence"/>
</dbReference>
<name>A0A0J6WS87_9FIRM</name>